<sequence>MVMNRHLSTFKEDQKLRIEEAAKKVEREKKFDETELPEDYIEENIKKDPFLDVSVRELIDEFVLTWHKIIIDLLDLKKYKNLNKKEWWDNLIELFYILREVFWVDDRLFHIGVGFIVISFFVFFICVTYK</sequence>
<reference evidence="2" key="1">
    <citation type="journal article" date="2020" name="Nature">
        <title>Giant virus diversity and host interactions through global metagenomics.</title>
        <authorList>
            <person name="Schulz F."/>
            <person name="Roux S."/>
            <person name="Paez-Espino D."/>
            <person name="Jungbluth S."/>
            <person name="Walsh D.A."/>
            <person name="Denef V.J."/>
            <person name="McMahon K.D."/>
            <person name="Konstantinidis K.T."/>
            <person name="Eloe-Fadrosh E.A."/>
            <person name="Kyrpides N.C."/>
            <person name="Woyke T."/>
        </authorList>
    </citation>
    <scope>NUCLEOTIDE SEQUENCE</scope>
    <source>
        <strain evidence="2">GVMAG-S-ERX555907-63</strain>
    </source>
</reference>
<feature type="transmembrane region" description="Helical" evidence="1">
    <location>
        <begin position="108"/>
        <end position="129"/>
    </location>
</feature>
<keyword evidence="1" id="KW-0812">Transmembrane</keyword>
<keyword evidence="1" id="KW-1133">Transmembrane helix</keyword>
<evidence type="ECO:0000313" key="2">
    <source>
        <dbReference type="EMBL" id="QHU23093.1"/>
    </source>
</evidence>
<organism evidence="2">
    <name type="scientific">viral metagenome</name>
    <dbReference type="NCBI Taxonomy" id="1070528"/>
    <lineage>
        <taxon>unclassified sequences</taxon>
        <taxon>metagenomes</taxon>
        <taxon>organismal metagenomes</taxon>
    </lineage>
</organism>
<keyword evidence="1" id="KW-0472">Membrane</keyword>
<accession>A0A6C0L0M1</accession>
<dbReference type="AlphaFoldDB" id="A0A6C0L0M1"/>
<name>A0A6C0L0M1_9ZZZZ</name>
<proteinExistence type="predicted"/>
<protein>
    <submittedName>
        <fullName evidence="2">Uncharacterized protein</fullName>
    </submittedName>
</protein>
<evidence type="ECO:0000256" key="1">
    <source>
        <dbReference type="SAM" id="Phobius"/>
    </source>
</evidence>
<dbReference type="EMBL" id="MN741023">
    <property type="protein sequence ID" value="QHU23093.1"/>
    <property type="molecule type" value="Genomic_DNA"/>
</dbReference>